<dbReference type="EMBL" id="CP020472">
    <property type="protein sequence ID" value="ARD23591.1"/>
    <property type="molecule type" value="Genomic_DNA"/>
</dbReference>
<organism evidence="6 7">
    <name type="scientific">Shewanella japonica</name>
    <dbReference type="NCBI Taxonomy" id="93973"/>
    <lineage>
        <taxon>Bacteria</taxon>
        <taxon>Pseudomonadati</taxon>
        <taxon>Pseudomonadota</taxon>
        <taxon>Gammaproteobacteria</taxon>
        <taxon>Alteromonadales</taxon>
        <taxon>Shewanellaceae</taxon>
        <taxon>Shewanella</taxon>
    </lineage>
</organism>
<protein>
    <submittedName>
        <fullName evidence="6">DNA repair protein</fullName>
    </submittedName>
</protein>
<dbReference type="RefSeq" id="WP_080916542.1">
    <property type="nucleotide sequence ID" value="NZ_CP020472.1"/>
</dbReference>
<evidence type="ECO:0000256" key="2">
    <source>
        <dbReference type="SAM" id="MobiDB-lite"/>
    </source>
</evidence>
<evidence type="ECO:0000256" key="1">
    <source>
        <dbReference type="SAM" id="Coils"/>
    </source>
</evidence>
<dbReference type="NCBIfam" id="NF033441">
    <property type="entry name" value="BREX_BrxC"/>
    <property type="match status" value="1"/>
</dbReference>
<dbReference type="InterPro" id="IPR047679">
    <property type="entry name" value="BREX_BrxC"/>
</dbReference>
<evidence type="ECO:0000259" key="5">
    <source>
        <dbReference type="Pfam" id="PF25796"/>
    </source>
</evidence>
<gene>
    <name evidence="6" type="ORF">SJ2017_3332</name>
</gene>
<evidence type="ECO:0000259" key="3">
    <source>
        <dbReference type="Pfam" id="PF25791"/>
    </source>
</evidence>
<sequence>MQIKQLFKKDIARPINGVVKADQTENETVFVELDEYVVTNELKEHIENFFKFYMPSVHNPEKASISGKSGIWVSGFFGSGKSHFIKILSYLLQNIEASSNGLQRTAFDFFAEKLQQDAFLVGDIEKAIQKENKVILFNIDSRANTDDKEDAILKVFLKVFNEQLGYSGDHAHIAHLERDLDSRGHFESFKAAFNTISGENWLEQRDSFDFYRDDIAEALTQVTGQSIDSTRQWVEKLEENFPLDIANFCKWVKEYLDGNADRRLLFFVDEVGQFIGDNTQMMLKLQTITENLGTICGGKAWVIVTSQEDIDAVLGRMQGSKSQDFSKIQARFDRISLSSSNTNEVIEKRLLDKSDAAKAELTALYNEKGDIIRNQLSFEQSNSAELANYTSSENFVNSYPFIPYHYNLVQKIFTGISRAGASGQHMSKGERSLIDAFQIASNMYSDDNVGRLIPVYSFYKSIKKFLDTAVVRDINQAAEKSSINDFTVNVLQTLFMIRYVDEIKSTLDNLVTLCISEVDQDKRTLRLEIEQSLEVLERNLLIARQNDEYIFLTNEEKEIQKEIQNTEIEPSDKTGELSRIVFDEILRRNNNYRYPENKQDFPIARFCNGIPFDRNVESDVLLKLVSPIDASYNDYTTAACGNYSSDCILVKLNDQPRLFDELRTYIKTEKYIRKTSASGTEQEQLRREKANENMNRRKRLVIELEELIKQSEFYTLGSPFDAKGGSITVMLDGAYRYIIENTFGKLKLIKPFQGNIILETQQTLVAGDTAQFGLDLNGDEANPKAILEVEQHISLSDEHGYAVTAADIIKRFAKRPYGWNTDEIILILARLGLANKIIFQANQQDVPLKQAYEHLSKSQKRSNLRIRKIKQQSEANLKKAATLYKDLGFGTAPNNEKELFNLAVANSDSKLKIWLEKLKKFKSMSSTGSYPGTNEIDEGIELISSLAELKSSFQFVDQFIAASTSLCDFEEEYEALENFYETQFTVWQGLERALNITFAQNRSFLDKSADAKQAIDKLEAIYINPRPYREIRTIKPLIEQVIKIDKEFVEKQREYTINKLKLRITEVETLVKEAGATAEISNQALLPFQSAKKRVEKENTVAQIKHELSESREWFKEAETLVNNYIRLQKELARKAKEEAEKAAKGSTNNTTSTTSATGTDGTSYPTGATTPVKVAEPAPIKAKETKSIDAMQVYNEVCEATYMETVDDVEKYISALRGKLTELVESNHKVRIQ</sequence>
<evidence type="ECO:0000259" key="4">
    <source>
        <dbReference type="Pfam" id="PF25792"/>
    </source>
</evidence>
<dbReference type="Pfam" id="PF25796">
    <property type="entry name" value="BREX_BrxC_4th"/>
    <property type="match status" value="1"/>
</dbReference>
<dbReference type="Pfam" id="PF25791">
    <property type="entry name" value="WHD_BREX_BrxC"/>
    <property type="match status" value="1"/>
</dbReference>
<dbReference type="Pfam" id="PF25792">
    <property type="entry name" value="BREX_BrxC_helical"/>
    <property type="match status" value="1"/>
</dbReference>
<dbReference type="InterPro" id="IPR027417">
    <property type="entry name" value="P-loop_NTPase"/>
</dbReference>
<dbReference type="SUPFAM" id="SSF52540">
    <property type="entry name" value="P-loop containing nucleoside triphosphate hydrolases"/>
    <property type="match status" value="1"/>
</dbReference>
<name>A0ABN4YJU7_9GAMM</name>
<feature type="region of interest" description="Disordered" evidence="2">
    <location>
        <begin position="1139"/>
        <end position="1172"/>
    </location>
</feature>
<evidence type="ECO:0000313" key="6">
    <source>
        <dbReference type="EMBL" id="ARD23591.1"/>
    </source>
</evidence>
<accession>A0ABN4YJU7</accession>
<feature type="domain" description="Probable ATP-binding protein BrxC winged helix-turn-helix" evidence="3">
    <location>
        <begin position="761"/>
        <end position="866"/>
    </location>
</feature>
<reference evidence="6 7" key="1">
    <citation type="submission" date="2017-03" db="EMBL/GenBank/DDBJ databases">
        <title>Genome sequencing of Shewanella japonica KCTC 22435.</title>
        <authorList>
            <person name="Kim K.M."/>
        </authorList>
    </citation>
    <scope>NUCLEOTIDE SEQUENCE [LARGE SCALE GENOMIC DNA]</scope>
    <source>
        <strain evidence="6 7">KCTC 22435</strain>
    </source>
</reference>
<feature type="domain" description="Probable ATP-binding protein BrxC 4th six-stranded beta-sheet" evidence="5">
    <location>
        <begin position="566"/>
        <end position="737"/>
    </location>
</feature>
<dbReference type="InterPro" id="IPR058037">
    <property type="entry name" value="BREX_BrxC_helical"/>
</dbReference>
<feature type="compositionally biased region" description="Low complexity" evidence="2">
    <location>
        <begin position="1145"/>
        <end position="1164"/>
    </location>
</feature>
<keyword evidence="7" id="KW-1185">Reference proteome</keyword>
<feature type="coiled-coil region" evidence="1">
    <location>
        <begin position="526"/>
        <end position="569"/>
    </location>
</feature>
<proteinExistence type="predicted"/>
<evidence type="ECO:0000313" key="7">
    <source>
        <dbReference type="Proteomes" id="UP000191820"/>
    </source>
</evidence>
<dbReference type="InterPro" id="IPR058036">
    <property type="entry name" value="BREX_BrxC_4th"/>
</dbReference>
<feature type="domain" description="Probable ATP-binding protein BrxC alpha-helical" evidence="4">
    <location>
        <begin position="877"/>
        <end position="1002"/>
    </location>
</feature>
<dbReference type="Proteomes" id="UP000191820">
    <property type="component" value="Chromosome"/>
</dbReference>
<dbReference type="InterPro" id="IPR058038">
    <property type="entry name" value="BREX_BrxC_wHTH"/>
</dbReference>
<keyword evidence="1" id="KW-0175">Coiled coil</keyword>